<feature type="compositionally biased region" description="Polar residues" evidence="5">
    <location>
        <begin position="372"/>
        <end position="385"/>
    </location>
</feature>
<evidence type="ECO:0000259" key="6">
    <source>
        <dbReference type="PROSITE" id="PS50600"/>
    </source>
</evidence>
<keyword evidence="2" id="KW-0645">Protease</keyword>
<feature type="region of interest" description="Disordered" evidence="5">
    <location>
        <begin position="512"/>
        <end position="542"/>
    </location>
</feature>
<accession>A0A5E8BUS0</accession>
<feature type="region of interest" description="Disordered" evidence="5">
    <location>
        <begin position="1"/>
        <end position="86"/>
    </location>
</feature>
<dbReference type="Gene3D" id="3.40.395.10">
    <property type="entry name" value="Adenoviral Proteinase, Chain A"/>
    <property type="match status" value="1"/>
</dbReference>
<keyword evidence="8" id="KW-1185">Reference proteome</keyword>
<evidence type="ECO:0000256" key="5">
    <source>
        <dbReference type="SAM" id="MobiDB-lite"/>
    </source>
</evidence>
<dbReference type="InterPro" id="IPR003653">
    <property type="entry name" value="Peptidase_C48_C"/>
</dbReference>
<dbReference type="GO" id="GO:0000338">
    <property type="term" value="P:protein deneddylation"/>
    <property type="evidence" value="ECO:0007669"/>
    <property type="project" value="TreeGrafter"/>
</dbReference>
<dbReference type="GO" id="GO:0019784">
    <property type="term" value="F:deNEDDylase activity"/>
    <property type="evidence" value="ECO:0007669"/>
    <property type="project" value="InterPro"/>
</dbReference>
<feature type="compositionally biased region" description="Low complexity" evidence="5">
    <location>
        <begin position="948"/>
        <end position="962"/>
    </location>
</feature>
<organism evidence="7 8">
    <name type="scientific">Magnusiomyces paraingens</name>
    <dbReference type="NCBI Taxonomy" id="2606893"/>
    <lineage>
        <taxon>Eukaryota</taxon>
        <taxon>Fungi</taxon>
        <taxon>Dikarya</taxon>
        <taxon>Ascomycota</taxon>
        <taxon>Saccharomycotina</taxon>
        <taxon>Dipodascomycetes</taxon>
        <taxon>Dipodascales</taxon>
        <taxon>Dipodascaceae</taxon>
        <taxon>Magnusiomyces</taxon>
    </lineage>
</organism>
<protein>
    <recommendedName>
        <fullName evidence="6">Ubiquitin-like protease family profile domain-containing protein</fullName>
    </recommendedName>
</protein>
<feature type="compositionally biased region" description="Polar residues" evidence="5">
    <location>
        <begin position="160"/>
        <end position="175"/>
    </location>
</feature>
<evidence type="ECO:0000256" key="2">
    <source>
        <dbReference type="ARBA" id="ARBA00022670"/>
    </source>
</evidence>
<dbReference type="SUPFAM" id="SSF54001">
    <property type="entry name" value="Cysteine proteinases"/>
    <property type="match status" value="1"/>
</dbReference>
<evidence type="ECO:0000313" key="7">
    <source>
        <dbReference type="EMBL" id="VVT54409.1"/>
    </source>
</evidence>
<proteinExistence type="inferred from homology"/>
<comment type="similarity">
    <text evidence="1">Belongs to the peptidase C48 family.</text>
</comment>
<feature type="region of interest" description="Disordered" evidence="5">
    <location>
        <begin position="791"/>
        <end position="825"/>
    </location>
</feature>
<dbReference type="Proteomes" id="UP000398389">
    <property type="component" value="Unassembled WGS sequence"/>
</dbReference>
<feature type="region of interest" description="Disordered" evidence="5">
    <location>
        <begin position="132"/>
        <end position="177"/>
    </location>
</feature>
<feature type="compositionally biased region" description="Basic residues" evidence="5">
    <location>
        <begin position="977"/>
        <end position="989"/>
    </location>
</feature>
<feature type="compositionally biased region" description="Polar residues" evidence="5">
    <location>
        <begin position="18"/>
        <end position="41"/>
    </location>
</feature>
<keyword evidence="4" id="KW-0788">Thiol protease</keyword>
<dbReference type="RefSeq" id="XP_031854667.1">
    <property type="nucleotide sequence ID" value="XM_031998776.1"/>
</dbReference>
<feature type="compositionally biased region" description="Basic and acidic residues" evidence="5">
    <location>
        <begin position="137"/>
        <end position="151"/>
    </location>
</feature>
<feature type="compositionally biased region" description="Polar residues" evidence="5">
    <location>
        <begin position="239"/>
        <end position="251"/>
    </location>
</feature>
<evidence type="ECO:0000256" key="1">
    <source>
        <dbReference type="ARBA" id="ARBA00005234"/>
    </source>
</evidence>
<feature type="compositionally biased region" description="Polar residues" evidence="5">
    <location>
        <begin position="99"/>
        <end position="117"/>
    </location>
</feature>
<dbReference type="GeneID" id="43582876"/>
<feature type="region of interest" description="Disordered" evidence="5">
    <location>
        <begin position="99"/>
        <end position="120"/>
    </location>
</feature>
<dbReference type="InterPro" id="IPR038765">
    <property type="entry name" value="Papain-like_cys_pep_sf"/>
</dbReference>
<feature type="region of interest" description="Disordered" evidence="5">
    <location>
        <begin position="934"/>
        <end position="989"/>
    </location>
</feature>
<dbReference type="Pfam" id="PF02902">
    <property type="entry name" value="Peptidase_C48"/>
    <property type="match status" value="1"/>
</dbReference>
<dbReference type="PROSITE" id="PS50600">
    <property type="entry name" value="ULP_PROTEASE"/>
    <property type="match status" value="1"/>
</dbReference>
<feature type="compositionally biased region" description="Polar residues" evidence="5">
    <location>
        <begin position="963"/>
        <end position="972"/>
    </location>
</feature>
<feature type="region of interest" description="Disordered" evidence="5">
    <location>
        <begin position="239"/>
        <end position="265"/>
    </location>
</feature>
<keyword evidence="3" id="KW-0378">Hydrolase</keyword>
<name>A0A5E8BUS0_9ASCO</name>
<reference evidence="7 8" key="1">
    <citation type="submission" date="2019-09" db="EMBL/GenBank/DDBJ databases">
        <authorList>
            <person name="Brejova B."/>
        </authorList>
    </citation>
    <scope>NUCLEOTIDE SEQUENCE [LARGE SCALE GENOMIC DNA]</scope>
</reference>
<feature type="compositionally biased region" description="Low complexity" evidence="5">
    <location>
        <begin position="63"/>
        <end position="83"/>
    </location>
</feature>
<gene>
    <name evidence="7" type="ORF">SAPINGB_P004061</name>
</gene>
<feature type="compositionally biased region" description="Polar residues" evidence="5">
    <location>
        <begin position="322"/>
        <end position="346"/>
    </location>
</feature>
<dbReference type="InterPro" id="IPR044613">
    <property type="entry name" value="Nep1/2-like"/>
</dbReference>
<feature type="region of interest" description="Disordered" evidence="5">
    <location>
        <begin position="322"/>
        <end position="390"/>
    </location>
</feature>
<dbReference type="AlphaFoldDB" id="A0A5E8BUS0"/>
<dbReference type="EMBL" id="CABVLU010000003">
    <property type="protein sequence ID" value="VVT54409.1"/>
    <property type="molecule type" value="Genomic_DNA"/>
</dbReference>
<evidence type="ECO:0000313" key="8">
    <source>
        <dbReference type="Proteomes" id="UP000398389"/>
    </source>
</evidence>
<dbReference type="GO" id="GO:0006508">
    <property type="term" value="P:proteolysis"/>
    <property type="evidence" value="ECO:0007669"/>
    <property type="project" value="UniProtKB-KW"/>
</dbReference>
<dbReference type="PANTHER" id="PTHR46468">
    <property type="entry name" value="SENTRIN-SPECIFIC PROTEASE 8"/>
    <property type="match status" value="1"/>
</dbReference>
<evidence type="ECO:0000256" key="3">
    <source>
        <dbReference type="ARBA" id="ARBA00022801"/>
    </source>
</evidence>
<feature type="compositionally biased region" description="Basic residues" evidence="5">
    <location>
        <begin position="45"/>
        <end position="55"/>
    </location>
</feature>
<feature type="compositionally biased region" description="Polar residues" evidence="5">
    <location>
        <begin position="525"/>
        <end position="542"/>
    </location>
</feature>
<feature type="domain" description="Ubiquitin-like protease family profile" evidence="6">
    <location>
        <begin position="658"/>
        <end position="844"/>
    </location>
</feature>
<dbReference type="OrthoDB" id="5065855at2759"/>
<dbReference type="GO" id="GO:0008234">
    <property type="term" value="F:cysteine-type peptidase activity"/>
    <property type="evidence" value="ECO:0007669"/>
    <property type="project" value="UniProtKB-KW"/>
</dbReference>
<sequence>MGHLTKVFGQIPRHFQSKENISAPTNQQQQQYDGIRTSISIRSLRGTKRGNKRWSRGKEENASNQSNMSSQESSSSSSSSSSELTNLVAETDLSTTIVSTKGSSDQQNIDSNETQSPFGDVGEEEYVVMEKGLQSQHSDESSTSDPEKEENGENQNKQKTSPLQTTRPRGSSAGSFYNAAAGTGPLVSNASVIPASESSPVLPPLPRAPDISVEQAASASLMALHESLHLANLRDPTLRGSNNLSNGRMQNSSYGSGGSSSSRRMSRIESMAGNIGAEEGLVSPSSSLATPIQTITPETIVGSSDRFLIEATTRSYRSLFRQNGEASEGKSMSGSEVSTGSWSAGTPKNGVRGNGRFLGSMRERLSPGGSLSRHNTNGGPIQLATSNSSGISSFDSGINSSGDDLRETFSEVVKLNGSTEVSAGRVERLSGVHDPRLELKWSIMTPMTTPPTLPLLPSSMLPLPPTTSKAGNGSNGRSALVLGSNGQLAVTTAAVAAAAAVAASANFSGQTCVGGEKGRVGGTTNGKESSQPGQVDIKTSNSPAICPENNSKLEFQQEQQEQQLQLQQQLPFQPSQQKTQLEHQLVMTEDDLYPLTCGFEDEDPAFHERHYRRHRFAHEKRLHEQMPQYRRLIHSIQSQATSRGDEYYDPVVAQRDGLTLYWSDVRNLEEGEWLSDTDLAFAYAHLEATVLARCERRHEVVLLRPALAYLLQHAPESAEELASALPAFDEARFVFLPINDNLDVSASYGGTHWSLLVVSTHDHKALYYDTLHDGVVTAAAQRTADRLAAVMARKKSPGSGSGSGSNNPGSGRRPHKLSTVAVPTPRQVNGSDCGVLVAEITALLLRRLVAATEARQPVNLGMEGVYLLASAGRTYLLSQMLALIEENEHKYSSNHNNKLSAMSRGATAAAAAAATTTTTTVVTTGELTGSIEKKDRKLLHNWREKRSSGGSRSRSRSRGSSSDTSDTKSASPEGNKRRWSLRHKTKTRI</sequence>
<evidence type="ECO:0000256" key="4">
    <source>
        <dbReference type="ARBA" id="ARBA00022807"/>
    </source>
</evidence>
<dbReference type="PANTHER" id="PTHR46468:SF1">
    <property type="entry name" value="SENTRIN-SPECIFIC PROTEASE 8"/>
    <property type="match status" value="1"/>
</dbReference>